<evidence type="ECO:0008006" key="3">
    <source>
        <dbReference type="Google" id="ProtNLM"/>
    </source>
</evidence>
<sequence>MVVDVPDSGALQVDPAKKTDFATFVLRDAKRPRLADHVGAEYDPLLLCAPPTSNTCEILFSGCKLVLTSLRASTLPANFETVMFLRANRSLWNCGTLLGCPEE</sequence>
<proteinExistence type="predicted"/>
<dbReference type="OrthoDB" id="105294at2759"/>
<gene>
    <name evidence="1" type="ORF">PC110_g1677</name>
</gene>
<comment type="caution">
    <text evidence="1">The sequence shown here is derived from an EMBL/GenBank/DDBJ whole genome shotgun (WGS) entry which is preliminary data.</text>
</comment>
<evidence type="ECO:0000313" key="2">
    <source>
        <dbReference type="Proteomes" id="UP000251314"/>
    </source>
</evidence>
<keyword evidence="2" id="KW-1185">Reference proteome</keyword>
<dbReference type="AlphaFoldDB" id="A0A329T038"/>
<reference evidence="1 2" key="1">
    <citation type="submission" date="2018-01" db="EMBL/GenBank/DDBJ databases">
        <title>Draft genome of the strawberry crown rot pathogen Phytophthora cactorum.</title>
        <authorList>
            <person name="Armitage A.D."/>
            <person name="Lysoe E."/>
            <person name="Nellist C.F."/>
            <person name="Harrison R.J."/>
            <person name="Brurberg M.B."/>
        </authorList>
    </citation>
    <scope>NUCLEOTIDE SEQUENCE [LARGE SCALE GENOMIC DNA]</scope>
    <source>
        <strain evidence="1 2">10300</strain>
    </source>
</reference>
<dbReference type="PANTHER" id="PTHR40866">
    <property type="entry name" value="BED-TYPE DOMAIN-CONTAINING PROTEIN"/>
    <property type="match status" value="1"/>
</dbReference>
<dbReference type="PANTHER" id="PTHR40866:SF1">
    <property type="entry name" value="BED-TYPE DOMAIN-CONTAINING PROTEIN"/>
    <property type="match status" value="1"/>
</dbReference>
<protein>
    <recommendedName>
        <fullName evidence="3">HAT C-terminal dimerisation domain-containing protein</fullName>
    </recommendedName>
</protein>
<dbReference type="VEuPathDB" id="FungiDB:PC110_g1677"/>
<dbReference type="EMBL" id="MJFZ01000019">
    <property type="protein sequence ID" value="RAW42165.1"/>
    <property type="molecule type" value="Genomic_DNA"/>
</dbReference>
<dbReference type="Proteomes" id="UP000251314">
    <property type="component" value="Unassembled WGS sequence"/>
</dbReference>
<organism evidence="1 2">
    <name type="scientific">Phytophthora cactorum</name>
    <dbReference type="NCBI Taxonomy" id="29920"/>
    <lineage>
        <taxon>Eukaryota</taxon>
        <taxon>Sar</taxon>
        <taxon>Stramenopiles</taxon>
        <taxon>Oomycota</taxon>
        <taxon>Peronosporomycetes</taxon>
        <taxon>Peronosporales</taxon>
        <taxon>Peronosporaceae</taxon>
        <taxon>Phytophthora</taxon>
    </lineage>
</organism>
<evidence type="ECO:0000313" key="1">
    <source>
        <dbReference type="EMBL" id="RAW42165.1"/>
    </source>
</evidence>
<name>A0A329T038_9STRA</name>
<accession>A0A329T038</accession>